<reference evidence="2 4" key="1">
    <citation type="submission" date="2016-11" db="EMBL/GenBank/DDBJ databases">
        <title>Complete Genome Sequence of Bradyrhizobium sp. strain J5, an isolated from soybean nodule in Hokkaido.</title>
        <authorList>
            <person name="Kanehara K."/>
        </authorList>
    </citation>
    <scope>NUCLEOTIDE SEQUENCE [LARGE SCALE GENOMIC DNA]</scope>
    <source>
        <strain evidence="2 4">J5</strain>
    </source>
</reference>
<dbReference type="Proteomes" id="UP000181962">
    <property type="component" value="Chromosome"/>
</dbReference>
<protein>
    <submittedName>
        <fullName evidence="2">Uncharacterized protein</fullName>
    </submittedName>
</protein>
<evidence type="ECO:0000313" key="5">
    <source>
        <dbReference type="Proteomes" id="UP000193335"/>
    </source>
</evidence>
<dbReference type="EMBL" id="CP017637">
    <property type="protein sequence ID" value="APG10793.1"/>
    <property type="molecule type" value="Genomic_DNA"/>
</dbReference>
<evidence type="ECO:0000313" key="3">
    <source>
        <dbReference type="EMBL" id="OSJ25330.1"/>
    </source>
</evidence>
<evidence type="ECO:0000313" key="2">
    <source>
        <dbReference type="EMBL" id="APG10793.1"/>
    </source>
</evidence>
<feature type="region of interest" description="Disordered" evidence="1">
    <location>
        <begin position="27"/>
        <end position="68"/>
    </location>
</feature>
<feature type="compositionally biased region" description="Basic and acidic residues" evidence="1">
    <location>
        <begin position="35"/>
        <end position="46"/>
    </location>
</feature>
<accession>A0A1L3FBW5</accession>
<organism evidence="2 4">
    <name type="scientific">Bradyrhizobium japonicum</name>
    <dbReference type="NCBI Taxonomy" id="375"/>
    <lineage>
        <taxon>Bacteria</taxon>
        <taxon>Pseudomonadati</taxon>
        <taxon>Pseudomonadota</taxon>
        <taxon>Alphaproteobacteria</taxon>
        <taxon>Hyphomicrobiales</taxon>
        <taxon>Nitrobacteraceae</taxon>
        <taxon>Bradyrhizobium</taxon>
    </lineage>
</organism>
<reference evidence="3 5" key="2">
    <citation type="submission" date="2017-03" db="EMBL/GenBank/DDBJ databases">
        <title>Whole genome sequences of fourteen strains of Bradyrhizobium canariense and one strain of Bradyrhizobium japonicum isolated from Lupinus (Papilionoideae: Genisteae) species in Algeria.</title>
        <authorList>
            <person name="Crovadore J."/>
            <person name="Chekireb D."/>
            <person name="Brachmann A."/>
            <person name="Chablais R."/>
            <person name="Cochard B."/>
            <person name="Lefort F."/>
        </authorList>
    </citation>
    <scope>NUCLEOTIDE SEQUENCE [LARGE SCALE GENOMIC DNA]</scope>
    <source>
        <strain evidence="3 5">UBMA197</strain>
    </source>
</reference>
<dbReference type="EMBL" id="NAFL01000280">
    <property type="protein sequence ID" value="OSJ25330.1"/>
    <property type="molecule type" value="Genomic_DNA"/>
</dbReference>
<evidence type="ECO:0000256" key="1">
    <source>
        <dbReference type="SAM" id="MobiDB-lite"/>
    </source>
</evidence>
<gene>
    <name evidence="2" type="ORF">BKD09_20900</name>
    <name evidence="3" type="ORF">BSZ19_38915</name>
</gene>
<sequence length="68" mass="7843">MKQRRRFTQTVSLEERLAGEAKRLREQAKALPHGPQREDLLRKARQAETGSHMSEWLRSPGLQPPKPA</sequence>
<name>A0A1L3FBW5_BRAJP</name>
<evidence type="ECO:0000313" key="4">
    <source>
        <dbReference type="Proteomes" id="UP000181962"/>
    </source>
</evidence>
<proteinExistence type="predicted"/>
<dbReference type="Proteomes" id="UP000193335">
    <property type="component" value="Unassembled WGS sequence"/>
</dbReference>
<dbReference type="AlphaFoldDB" id="A0A1L3FBW5"/>